<evidence type="ECO:0000313" key="2">
    <source>
        <dbReference type="EMBL" id="BAD87195.1"/>
    </source>
</evidence>
<reference evidence="4" key="2">
    <citation type="journal article" date="2005" name="Nature">
        <title>The map-based sequence of the rice genome.</title>
        <authorList>
            <consortium name="International rice genome sequencing project (IRGSP)"/>
            <person name="Matsumoto T."/>
            <person name="Wu J."/>
            <person name="Kanamori H."/>
            <person name="Katayose Y."/>
            <person name="Fujisawa M."/>
            <person name="Namiki N."/>
            <person name="Mizuno H."/>
            <person name="Yamamoto K."/>
            <person name="Antonio B.A."/>
            <person name="Baba T."/>
            <person name="Sakata K."/>
            <person name="Nagamura Y."/>
            <person name="Aoki H."/>
            <person name="Arikawa K."/>
            <person name="Arita K."/>
            <person name="Bito T."/>
            <person name="Chiden Y."/>
            <person name="Fujitsuka N."/>
            <person name="Fukunaka R."/>
            <person name="Hamada M."/>
            <person name="Harada C."/>
            <person name="Hayashi A."/>
            <person name="Hijishita S."/>
            <person name="Honda M."/>
            <person name="Hosokawa S."/>
            <person name="Ichikawa Y."/>
            <person name="Idonuma A."/>
            <person name="Iijima M."/>
            <person name="Ikeda M."/>
            <person name="Ikeno M."/>
            <person name="Ito K."/>
            <person name="Ito S."/>
            <person name="Ito T."/>
            <person name="Ito Y."/>
            <person name="Ito Y."/>
            <person name="Iwabuchi A."/>
            <person name="Kamiya K."/>
            <person name="Karasawa W."/>
            <person name="Kurita K."/>
            <person name="Katagiri S."/>
            <person name="Kikuta A."/>
            <person name="Kobayashi H."/>
            <person name="Kobayashi N."/>
            <person name="Machita K."/>
            <person name="Maehara T."/>
            <person name="Masukawa M."/>
            <person name="Mizubayashi T."/>
            <person name="Mukai Y."/>
            <person name="Nagasaki H."/>
            <person name="Nagata Y."/>
            <person name="Naito S."/>
            <person name="Nakashima M."/>
            <person name="Nakama Y."/>
            <person name="Nakamichi Y."/>
            <person name="Nakamura M."/>
            <person name="Meguro A."/>
            <person name="Negishi M."/>
            <person name="Ohta I."/>
            <person name="Ohta T."/>
            <person name="Okamoto M."/>
            <person name="Ono N."/>
            <person name="Saji S."/>
            <person name="Sakaguchi M."/>
            <person name="Sakai K."/>
            <person name="Shibata M."/>
            <person name="Shimokawa T."/>
            <person name="Song J."/>
            <person name="Takazaki Y."/>
            <person name="Terasawa K."/>
            <person name="Tsugane M."/>
            <person name="Tsuji K."/>
            <person name="Ueda S."/>
            <person name="Waki K."/>
            <person name="Yamagata H."/>
            <person name="Yamamoto M."/>
            <person name="Yamamoto S."/>
            <person name="Yamane H."/>
            <person name="Yoshiki S."/>
            <person name="Yoshihara R."/>
            <person name="Yukawa K."/>
            <person name="Zhong H."/>
            <person name="Yano M."/>
            <person name="Yuan Q."/>
            <person name="Ouyang S."/>
            <person name="Liu J."/>
            <person name="Jones K.M."/>
            <person name="Gansberger K."/>
            <person name="Moffat K."/>
            <person name="Hill J."/>
            <person name="Bera J."/>
            <person name="Fadrosh D."/>
            <person name="Jin S."/>
            <person name="Johri S."/>
            <person name="Kim M."/>
            <person name="Overton L."/>
            <person name="Reardon M."/>
            <person name="Tsitrin T."/>
            <person name="Vuong H."/>
            <person name="Weaver B."/>
            <person name="Ciecko A."/>
            <person name="Tallon L."/>
            <person name="Jackson J."/>
            <person name="Pai G."/>
            <person name="Aken S.V."/>
            <person name="Utterback T."/>
            <person name="Reidmuller S."/>
            <person name="Feldblyum T."/>
            <person name="Hsiao J."/>
            <person name="Zismann V."/>
            <person name="Iobst S."/>
            <person name="de Vazeille A.R."/>
            <person name="Buell C.R."/>
            <person name="Ying K."/>
            <person name="Li Y."/>
            <person name="Lu T."/>
            <person name="Huang Y."/>
            <person name="Zhao Q."/>
            <person name="Feng Q."/>
            <person name="Zhang L."/>
            <person name="Zhu J."/>
            <person name="Weng Q."/>
            <person name="Mu J."/>
            <person name="Lu Y."/>
            <person name="Fan D."/>
            <person name="Liu Y."/>
            <person name="Guan J."/>
            <person name="Zhang Y."/>
            <person name="Yu S."/>
            <person name="Liu X."/>
            <person name="Zhang Y."/>
            <person name="Hong G."/>
            <person name="Han B."/>
            <person name="Choisne N."/>
            <person name="Demange N."/>
            <person name="Orjeda G."/>
            <person name="Samain S."/>
            <person name="Cattolico L."/>
            <person name="Pelletier E."/>
            <person name="Couloux A."/>
            <person name="Segurens B."/>
            <person name="Wincker P."/>
            <person name="D'Hont A."/>
            <person name="Scarpelli C."/>
            <person name="Weissenbach J."/>
            <person name="Salanoubat M."/>
            <person name="Quetier F."/>
            <person name="Yu Y."/>
            <person name="Kim H.R."/>
            <person name="Rambo T."/>
            <person name="Currie J."/>
            <person name="Collura K."/>
            <person name="Luo M."/>
            <person name="Yang T."/>
            <person name="Ammiraju J.S.S."/>
            <person name="Engler F."/>
            <person name="Soderlund C."/>
            <person name="Wing R.A."/>
            <person name="Palmer L.E."/>
            <person name="de la Bastide M."/>
            <person name="Spiegel L."/>
            <person name="Nascimento L."/>
            <person name="Zutavern T."/>
            <person name="O'Shaughnessy A."/>
            <person name="Dike S."/>
            <person name="Dedhia N."/>
            <person name="Preston R."/>
            <person name="Balija V."/>
            <person name="McCombie W.R."/>
            <person name="Chow T."/>
            <person name="Chen H."/>
            <person name="Chung M."/>
            <person name="Chen C."/>
            <person name="Shaw J."/>
            <person name="Wu H."/>
            <person name="Hsiao K."/>
            <person name="Chao Y."/>
            <person name="Chu M."/>
            <person name="Cheng C."/>
            <person name="Hour A."/>
            <person name="Lee P."/>
            <person name="Lin S."/>
            <person name="Lin Y."/>
            <person name="Liou J."/>
            <person name="Liu S."/>
            <person name="Hsing Y."/>
            <person name="Raghuvanshi S."/>
            <person name="Mohanty A."/>
            <person name="Bharti A.K."/>
            <person name="Gaur A."/>
            <person name="Gupta V."/>
            <person name="Kumar D."/>
            <person name="Ravi V."/>
            <person name="Vij S."/>
            <person name="Kapur A."/>
            <person name="Khurana P."/>
            <person name="Khurana P."/>
            <person name="Khurana J.P."/>
            <person name="Tyagi A.K."/>
            <person name="Gaikwad K."/>
            <person name="Singh A."/>
            <person name="Dalal V."/>
            <person name="Srivastava S."/>
            <person name="Dixit A."/>
            <person name="Pal A.K."/>
            <person name="Ghazi I.A."/>
            <person name="Yadav M."/>
            <person name="Pandit A."/>
            <person name="Bhargava A."/>
            <person name="Sureshbabu K."/>
            <person name="Batra K."/>
            <person name="Sharma T.R."/>
            <person name="Mohapatra T."/>
            <person name="Singh N.K."/>
            <person name="Messing J."/>
            <person name="Nelson A.B."/>
            <person name="Fuks G."/>
            <person name="Kavchok S."/>
            <person name="Keizer G."/>
            <person name="Linton E."/>
            <person name="Llaca V."/>
            <person name="Song R."/>
            <person name="Tanyolac B."/>
            <person name="Young S."/>
            <person name="Ho-Il K."/>
            <person name="Hahn J.H."/>
            <person name="Sangsakoo G."/>
            <person name="Vanavichit A."/>
            <person name="de Mattos Luiz.A.T."/>
            <person name="Zimmer P.D."/>
            <person name="Malone G."/>
            <person name="Dellagostin O."/>
            <person name="de Oliveira A.C."/>
            <person name="Bevan M."/>
            <person name="Bancroft I."/>
            <person name="Minx P."/>
            <person name="Cordum H."/>
            <person name="Wilson R."/>
            <person name="Cheng Z."/>
            <person name="Jin W."/>
            <person name="Jiang J."/>
            <person name="Leong S.A."/>
            <person name="Iwama H."/>
            <person name="Gojobori T."/>
            <person name="Itoh T."/>
            <person name="Niimura Y."/>
            <person name="Fujii Y."/>
            <person name="Habara T."/>
            <person name="Sakai H."/>
            <person name="Sato Y."/>
            <person name="Wilson G."/>
            <person name="Kumar K."/>
            <person name="McCouch S."/>
            <person name="Juretic N."/>
            <person name="Hoen D."/>
            <person name="Wright S."/>
            <person name="Bruskiewich R."/>
            <person name="Bureau T."/>
            <person name="Miyao A."/>
            <person name="Hirochika H."/>
            <person name="Nishikawa T."/>
            <person name="Kadowaki K."/>
            <person name="Sugiura M."/>
            <person name="Burr B."/>
            <person name="Sasaki T."/>
        </authorList>
    </citation>
    <scope>NUCLEOTIDE SEQUENCE [LARGE SCALE GENOMIC DNA]</scope>
    <source>
        <strain evidence="4">cv. Nipponbare</strain>
    </source>
</reference>
<dbReference type="EMBL" id="AP003249">
    <property type="protein sequence ID" value="BAD87195.1"/>
    <property type="molecule type" value="Genomic_DNA"/>
</dbReference>
<feature type="region of interest" description="Disordered" evidence="1">
    <location>
        <begin position="1"/>
        <end position="249"/>
    </location>
</feature>
<evidence type="ECO:0000256" key="1">
    <source>
        <dbReference type="SAM" id="MobiDB-lite"/>
    </source>
</evidence>
<name>Q5JML9_ORYSJ</name>
<reference evidence="4" key="3">
    <citation type="journal article" date="2008" name="Nucleic Acids Res.">
        <title>The rice annotation project database (RAP-DB): 2008 update.</title>
        <authorList>
            <consortium name="The rice annotation project (RAP)"/>
        </authorList>
    </citation>
    <scope>GENOME REANNOTATION</scope>
    <source>
        <strain evidence="4">cv. Nipponbare</strain>
    </source>
</reference>
<dbReference type="EMBL" id="AP003268">
    <property type="protein sequence ID" value="BAD87284.1"/>
    <property type="molecule type" value="Genomic_DNA"/>
</dbReference>
<accession>Q5JMW2</accession>
<dbReference type="Proteomes" id="UP000000763">
    <property type="component" value="Chromosome 1"/>
</dbReference>
<dbReference type="AlphaFoldDB" id="Q5JML9"/>
<protein>
    <submittedName>
        <fullName evidence="2">Uncharacterized protein</fullName>
    </submittedName>
</protein>
<evidence type="ECO:0000313" key="4">
    <source>
        <dbReference type="Proteomes" id="UP000000763"/>
    </source>
</evidence>
<feature type="compositionally biased region" description="Basic residues" evidence="1">
    <location>
        <begin position="90"/>
        <end position="102"/>
    </location>
</feature>
<organism evidence="2">
    <name type="scientific">Oryza sativa subsp. japonica</name>
    <name type="common">Rice</name>
    <dbReference type="NCBI Taxonomy" id="39947"/>
    <lineage>
        <taxon>Eukaryota</taxon>
        <taxon>Viridiplantae</taxon>
        <taxon>Streptophyta</taxon>
        <taxon>Embryophyta</taxon>
        <taxon>Tracheophyta</taxon>
        <taxon>Spermatophyta</taxon>
        <taxon>Magnoliopsida</taxon>
        <taxon>Liliopsida</taxon>
        <taxon>Poales</taxon>
        <taxon>Poaceae</taxon>
        <taxon>BOP clade</taxon>
        <taxon>Oryzoideae</taxon>
        <taxon>Oryzeae</taxon>
        <taxon>Oryzinae</taxon>
        <taxon>Oryza</taxon>
        <taxon>Oryza sativa</taxon>
    </lineage>
</organism>
<feature type="compositionally biased region" description="Basic and acidic residues" evidence="1">
    <location>
        <begin position="148"/>
        <end position="171"/>
    </location>
</feature>
<feature type="compositionally biased region" description="Basic and acidic residues" evidence="1">
    <location>
        <begin position="103"/>
        <end position="122"/>
    </location>
</feature>
<evidence type="ECO:0000313" key="3">
    <source>
        <dbReference type="EMBL" id="BAD87284.1"/>
    </source>
</evidence>
<feature type="compositionally biased region" description="Gly residues" evidence="1">
    <location>
        <begin position="68"/>
        <end position="89"/>
    </location>
</feature>
<reference evidence="2" key="1">
    <citation type="journal article" date="2002" name="Nature">
        <title>The genome sequence and structure of rice chromosome 1.</title>
        <authorList>
            <person name="Sasaki T."/>
            <person name="Matsumoto T."/>
            <person name="Yamamoto K."/>
            <person name="Sakata K."/>
            <person name="Baba T."/>
            <person name="Katayose Y."/>
            <person name="Wu J."/>
            <person name="Niimura Y."/>
            <person name="Cheng Z."/>
            <person name="Nagamura Y."/>
            <person name="Antonio B.A."/>
            <person name="Kanamori H."/>
            <person name="Hosokawa S."/>
            <person name="Masukawa M."/>
            <person name="Arikawa K."/>
            <person name="Chiden Y."/>
            <person name="Hayashi M."/>
            <person name="Okamoto M."/>
            <person name="Ando T."/>
            <person name="Aoki H."/>
            <person name="Arita K."/>
            <person name="Hamada M."/>
            <person name="Harada C."/>
            <person name="Hijishita S."/>
            <person name="Honda M."/>
            <person name="Ichikawa Y."/>
            <person name="Idonuma A."/>
            <person name="Iijima M."/>
            <person name="Ikeda M."/>
            <person name="Ikeno M."/>
            <person name="Itoh S."/>
            <person name="Itoh T."/>
            <person name="Itoh Y."/>
            <person name="Itoh Y."/>
            <person name="Iwabuchi A."/>
            <person name="Kamiya K."/>
            <person name="Karasawa W."/>
            <person name="Katagiri S."/>
            <person name="Kikuta A."/>
            <person name="Kobayashi N."/>
            <person name="Kono I."/>
            <person name="Machita K."/>
            <person name="Maehara T."/>
            <person name="Mizuno H."/>
            <person name="Mizubayashi T."/>
            <person name="Mukai Y."/>
            <person name="Nagasaki H."/>
            <person name="Nakashima M."/>
            <person name="Nakama Y."/>
            <person name="Nakamichi Y."/>
            <person name="Nakamura M."/>
            <person name="Namiki N."/>
            <person name="Negishi M."/>
            <person name="Ohta I."/>
            <person name="Ono N."/>
            <person name="Saji S."/>
            <person name="Sakai K."/>
            <person name="Shibata M."/>
            <person name="Shimokawa T."/>
            <person name="Shomura A."/>
            <person name="Song J."/>
            <person name="Takazaki Y."/>
            <person name="Terasawa K."/>
            <person name="Tsuji K."/>
            <person name="Waki K."/>
            <person name="Yamagata H."/>
            <person name="Yamane H."/>
            <person name="Yoshiki S."/>
            <person name="Yoshihara R."/>
            <person name="Yukawa K."/>
            <person name="Zhong H."/>
            <person name="Iwama H."/>
            <person name="Endo T."/>
            <person name="Ito H."/>
            <person name="Hahn J.H."/>
            <person name="Kim H.I."/>
            <person name="Eun M.Y."/>
            <person name="Yano M."/>
            <person name="Jiang J."/>
            <person name="Gojobori T."/>
        </authorList>
    </citation>
    <scope>NUCLEOTIDE SEQUENCE</scope>
</reference>
<proteinExistence type="predicted"/>
<feature type="compositionally biased region" description="Low complexity" evidence="1">
    <location>
        <begin position="226"/>
        <end position="242"/>
    </location>
</feature>
<gene>
    <name evidence="2" type="ORF">P0435B05.41</name>
    <name evidence="3" type="ORF">P0503C12.13</name>
</gene>
<feature type="compositionally biased region" description="Basic and acidic residues" evidence="1">
    <location>
        <begin position="129"/>
        <end position="138"/>
    </location>
</feature>
<accession>Q5JML9</accession>
<sequence length="333" mass="34235">MGDVGEGAARGLLRRPPPTRPTRQRNSGGRWHRIGLVGGERGGPTLLDRAAREEGPRRGVEVGRGDSEVGGGDGGGSSGEGGDGNGGQRGKGRGANRGRRGRPGREGERRRWLPSRGEDRGGRLPSLLPHERGKEEGRCGGGGVTDSAGKRDGAADGEGEAERRRSSEEGRRGRRGMSGGEEEGSGREKAVSAGVRGGGEAAAAAATGERGYGWGAAAPTTPRRLASSSAAASSGGTTPPASCRSSVTGAPRRRLLVSCPLGRGRNGVASVDDDEAYELVSGADLFIGGDIDDEGEGVRAYLLRLPRRPQPRATIADARRQRLDGGVVESISA</sequence>
<dbReference type="Proteomes" id="UP000817658">
    <property type="component" value="Chromosome 1"/>
</dbReference>
<feature type="compositionally biased region" description="Basic and acidic residues" evidence="1">
    <location>
        <begin position="49"/>
        <end position="67"/>
    </location>
</feature>